<reference evidence="2" key="1">
    <citation type="journal article" date="2023" name="Int. J. Mol. Sci.">
        <title>Metagenomics Revealed a New Genus 'Candidatus Thiocaldithrix dubininis' gen. nov., sp. nov. and a New Species 'Candidatus Thiothrix putei' sp. nov. in the Family Thiotrichaceae, Some Members of Which Have Traits of Both Na+- and H+-Motive Energetics.</title>
        <authorList>
            <person name="Ravin N.V."/>
            <person name="Muntyan M.S."/>
            <person name="Smolyakov D.D."/>
            <person name="Rudenko T.S."/>
            <person name="Beletsky A.V."/>
            <person name="Mardanov A.V."/>
            <person name="Grabovich M.Y."/>
        </authorList>
    </citation>
    <scope>NUCLEOTIDE SEQUENCE</scope>
    <source>
        <strain evidence="2">GKL-01</strain>
    </source>
</reference>
<evidence type="ECO:0000259" key="1">
    <source>
        <dbReference type="Pfam" id="PF10276"/>
    </source>
</evidence>
<organism evidence="2">
    <name type="scientific">Candidatus Thiocaldithrix dubininis</name>
    <dbReference type="NCBI Taxonomy" id="3080823"/>
    <lineage>
        <taxon>Bacteria</taxon>
        <taxon>Pseudomonadati</taxon>
        <taxon>Pseudomonadota</taxon>
        <taxon>Gammaproteobacteria</taxon>
        <taxon>Thiotrichales</taxon>
        <taxon>Thiotrichaceae</taxon>
        <taxon>Candidatus Thiocaldithrix</taxon>
    </lineage>
</organism>
<dbReference type="EMBL" id="CP124755">
    <property type="protein sequence ID" value="WGZ91140.1"/>
    <property type="molecule type" value="Genomic_DNA"/>
</dbReference>
<accession>A0AA95KII4</accession>
<dbReference type="Gene3D" id="2.60.260.40">
    <property type="entry name" value="q5lls5 like domains"/>
    <property type="match status" value="1"/>
</dbReference>
<feature type="domain" description="Zinc finger CHCC-type" evidence="1">
    <location>
        <begin position="28"/>
        <end position="64"/>
    </location>
</feature>
<dbReference type="Proteomes" id="UP001300672">
    <property type="component" value="Chromosome"/>
</dbReference>
<dbReference type="InterPro" id="IPR019401">
    <property type="entry name" value="Znf_CHCC"/>
</dbReference>
<dbReference type="AlphaFoldDB" id="A0AA95KII4"/>
<keyword evidence="2" id="KW-0862">Zinc</keyword>
<protein>
    <submittedName>
        <fullName evidence="2">Zinc-finger domain-containing protein</fullName>
    </submittedName>
</protein>
<keyword evidence="2" id="KW-0863">Zinc-finger</keyword>
<name>A0AA95KII4_9GAMM</name>
<sequence length="68" mass="7721">MVKPSVTDYQELATSREVVIRAKDLPLHCPTDDNALWCGHPRVFLAPEEQADKTSRCPYCGTLYRLVD</sequence>
<dbReference type="Pfam" id="PF10276">
    <property type="entry name" value="zf-CHCC"/>
    <property type="match status" value="1"/>
</dbReference>
<gene>
    <name evidence="2" type="ORF">QJT80_01405</name>
</gene>
<keyword evidence="2" id="KW-0479">Metal-binding</keyword>
<proteinExistence type="predicted"/>
<dbReference type="KEGG" id="tdu:QJT80_01405"/>
<reference evidence="2" key="2">
    <citation type="submission" date="2023-04" db="EMBL/GenBank/DDBJ databases">
        <authorList>
            <person name="Beletskiy A.V."/>
            <person name="Mardanov A.V."/>
            <person name="Ravin N.V."/>
        </authorList>
    </citation>
    <scope>NUCLEOTIDE SEQUENCE</scope>
    <source>
        <strain evidence="2">GKL-01</strain>
    </source>
</reference>
<dbReference type="GO" id="GO:0008270">
    <property type="term" value="F:zinc ion binding"/>
    <property type="evidence" value="ECO:0007669"/>
    <property type="project" value="UniProtKB-KW"/>
</dbReference>
<evidence type="ECO:0000313" key="2">
    <source>
        <dbReference type="EMBL" id="WGZ91140.1"/>
    </source>
</evidence>